<dbReference type="SUPFAM" id="SSF48065">
    <property type="entry name" value="DBL homology domain (DH-domain)"/>
    <property type="match status" value="1"/>
</dbReference>
<evidence type="ECO:0000259" key="13">
    <source>
        <dbReference type="PROSITE" id="PS50011"/>
    </source>
</evidence>
<dbReference type="GO" id="GO:0004672">
    <property type="term" value="F:protein kinase activity"/>
    <property type="evidence" value="ECO:0007669"/>
    <property type="project" value="InterPro"/>
</dbReference>
<feature type="compositionally biased region" description="Low complexity" evidence="10">
    <location>
        <begin position="753"/>
        <end position="762"/>
    </location>
</feature>
<feature type="domain" description="Ig-like" evidence="14">
    <location>
        <begin position="909"/>
        <end position="1001"/>
    </location>
</feature>
<keyword evidence="4" id="KW-0963">Cytoplasm</keyword>
<gene>
    <name evidence="16" type="ORF">CEUTPL_LOCUS11412</name>
</gene>
<keyword evidence="8" id="KW-0393">Immunoglobulin domain</keyword>
<dbReference type="FunFam" id="1.20.900.10:FF:000008">
    <property type="entry name" value="rho guanine nucleotide exchange factor 25"/>
    <property type="match status" value="1"/>
</dbReference>
<feature type="region of interest" description="Disordered" evidence="10">
    <location>
        <begin position="714"/>
        <end position="779"/>
    </location>
</feature>
<dbReference type="CDD" id="cd00063">
    <property type="entry name" value="FN3"/>
    <property type="match status" value="1"/>
</dbReference>
<dbReference type="InterPro" id="IPR001331">
    <property type="entry name" value="GDS_CDC24_CS"/>
</dbReference>
<dbReference type="InterPro" id="IPR051336">
    <property type="entry name" value="RhoGEF_Guanine_NuclExch_SF"/>
</dbReference>
<dbReference type="InterPro" id="IPR055251">
    <property type="entry name" value="SOS1_NGEF_PH"/>
</dbReference>
<evidence type="ECO:0000313" key="16">
    <source>
        <dbReference type="EMBL" id="CAG9770970.1"/>
    </source>
</evidence>
<reference evidence="16" key="1">
    <citation type="submission" date="2022-01" db="EMBL/GenBank/DDBJ databases">
        <authorList>
            <person name="King R."/>
        </authorList>
    </citation>
    <scope>NUCLEOTIDE SEQUENCE</scope>
</reference>
<dbReference type="SMART" id="SM00325">
    <property type="entry name" value="RhoGEF"/>
    <property type="match status" value="1"/>
</dbReference>
<dbReference type="Pfam" id="PF22697">
    <property type="entry name" value="SOS1_NGEF_PH"/>
    <property type="match status" value="1"/>
</dbReference>
<organism evidence="16 17">
    <name type="scientific">Ceutorhynchus assimilis</name>
    <name type="common">cabbage seed weevil</name>
    <dbReference type="NCBI Taxonomy" id="467358"/>
    <lineage>
        <taxon>Eukaryota</taxon>
        <taxon>Metazoa</taxon>
        <taxon>Ecdysozoa</taxon>
        <taxon>Arthropoda</taxon>
        <taxon>Hexapoda</taxon>
        <taxon>Insecta</taxon>
        <taxon>Pterygota</taxon>
        <taxon>Neoptera</taxon>
        <taxon>Endopterygota</taxon>
        <taxon>Coleoptera</taxon>
        <taxon>Polyphaga</taxon>
        <taxon>Cucujiformia</taxon>
        <taxon>Curculionidae</taxon>
        <taxon>Ceutorhynchinae</taxon>
        <taxon>Ceutorhynchus</taxon>
    </lineage>
</organism>
<dbReference type="CDD" id="cd13241">
    <property type="entry name" value="PH2_Kalirin_Trio_p63RhoGEF"/>
    <property type="match status" value="1"/>
</dbReference>
<dbReference type="InterPro" id="IPR000219">
    <property type="entry name" value="DH_dom"/>
</dbReference>
<dbReference type="SUPFAM" id="SSF49265">
    <property type="entry name" value="Fibronectin type III"/>
    <property type="match status" value="1"/>
</dbReference>
<evidence type="ECO:0000256" key="7">
    <source>
        <dbReference type="ARBA" id="ARBA00023157"/>
    </source>
</evidence>
<evidence type="ECO:0000256" key="1">
    <source>
        <dbReference type="ARBA" id="ARBA00004496"/>
    </source>
</evidence>
<feature type="compositionally biased region" description="Basic and acidic residues" evidence="10">
    <location>
        <begin position="289"/>
        <end position="304"/>
    </location>
</feature>
<keyword evidence="6" id="KW-0677">Repeat</keyword>
<dbReference type="InterPro" id="IPR011009">
    <property type="entry name" value="Kinase-like_dom_sf"/>
</dbReference>
<dbReference type="InterPro" id="IPR013783">
    <property type="entry name" value="Ig-like_fold"/>
</dbReference>
<feature type="region of interest" description="Disordered" evidence="10">
    <location>
        <begin position="275"/>
        <end position="310"/>
    </location>
</feature>
<dbReference type="GO" id="GO:0005524">
    <property type="term" value="F:ATP binding"/>
    <property type="evidence" value="ECO:0007669"/>
    <property type="project" value="InterPro"/>
</dbReference>
<dbReference type="Proteomes" id="UP001152799">
    <property type="component" value="Chromosome 6"/>
</dbReference>
<dbReference type="Pfam" id="PF07679">
    <property type="entry name" value="I-set"/>
    <property type="match status" value="1"/>
</dbReference>
<evidence type="ECO:0000259" key="15">
    <source>
        <dbReference type="PROSITE" id="PS50853"/>
    </source>
</evidence>
<evidence type="ECO:0000256" key="4">
    <source>
        <dbReference type="ARBA" id="ARBA00022490"/>
    </source>
</evidence>
<dbReference type="PROSITE" id="PS50011">
    <property type="entry name" value="PROTEIN_KINASE_DOM"/>
    <property type="match status" value="1"/>
</dbReference>
<dbReference type="SUPFAM" id="SSF48726">
    <property type="entry name" value="Immunoglobulin"/>
    <property type="match status" value="1"/>
</dbReference>
<dbReference type="PROSITE" id="PS50835">
    <property type="entry name" value="IG_LIKE"/>
    <property type="match status" value="1"/>
</dbReference>
<feature type="domain" description="DH" evidence="12">
    <location>
        <begin position="364"/>
        <end position="547"/>
    </location>
</feature>
<dbReference type="SMART" id="SM00060">
    <property type="entry name" value="FN3"/>
    <property type="match status" value="1"/>
</dbReference>
<dbReference type="InterPro" id="IPR036116">
    <property type="entry name" value="FN3_sf"/>
</dbReference>
<dbReference type="SMART" id="SM00409">
    <property type="entry name" value="IG"/>
    <property type="match status" value="1"/>
</dbReference>
<dbReference type="SUPFAM" id="SSF50044">
    <property type="entry name" value="SH3-domain"/>
    <property type="match status" value="1"/>
</dbReference>
<dbReference type="InterPro" id="IPR036179">
    <property type="entry name" value="Ig-like_dom_sf"/>
</dbReference>
<evidence type="ECO:0000313" key="17">
    <source>
        <dbReference type="Proteomes" id="UP001152799"/>
    </source>
</evidence>
<dbReference type="InterPro" id="IPR035899">
    <property type="entry name" value="DBL_dom_sf"/>
</dbReference>
<dbReference type="SMART" id="SM00220">
    <property type="entry name" value="S_TKc"/>
    <property type="match status" value="1"/>
</dbReference>
<evidence type="ECO:0000259" key="11">
    <source>
        <dbReference type="PROSITE" id="PS50002"/>
    </source>
</evidence>
<evidence type="ECO:0000256" key="3">
    <source>
        <dbReference type="ARBA" id="ARBA00022443"/>
    </source>
</evidence>
<dbReference type="SUPFAM" id="SSF56112">
    <property type="entry name" value="Protein kinase-like (PK-like)"/>
    <property type="match status" value="1"/>
</dbReference>
<dbReference type="InterPro" id="IPR001849">
    <property type="entry name" value="PH_domain"/>
</dbReference>
<feature type="compositionally biased region" description="Basic residues" evidence="10">
    <location>
        <begin position="735"/>
        <end position="744"/>
    </location>
</feature>
<dbReference type="PROSITE" id="PS50010">
    <property type="entry name" value="DH_2"/>
    <property type="match status" value="1"/>
</dbReference>
<evidence type="ECO:0000256" key="6">
    <source>
        <dbReference type="ARBA" id="ARBA00022737"/>
    </source>
</evidence>
<dbReference type="PROSITE" id="PS00741">
    <property type="entry name" value="DH_1"/>
    <property type="match status" value="1"/>
</dbReference>
<feature type="domain" description="SH3" evidence="11">
    <location>
        <begin position="67"/>
        <end position="138"/>
    </location>
</feature>
<dbReference type="InterPro" id="IPR000719">
    <property type="entry name" value="Prot_kinase_dom"/>
</dbReference>
<feature type="domain" description="Fibronectin type-III" evidence="15">
    <location>
        <begin position="1008"/>
        <end position="1095"/>
    </location>
</feature>
<feature type="compositionally biased region" description="Polar residues" evidence="10">
    <location>
        <begin position="154"/>
        <end position="171"/>
    </location>
</feature>
<dbReference type="Gene3D" id="2.30.30.40">
    <property type="entry name" value="SH3 Domains"/>
    <property type="match status" value="1"/>
</dbReference>
<dbReference type="CDD" id="cd00160">
    <property type="entry name" value="RhoGEF"/>
    <property type="match status" value="1"/>
</dbReference>
<dbReference type="EMBL" id="OU892282">
    <property type="protein sequence ID" value="CAG9770970.1"/>
    <property type="molecule type" value="Genomic_DNA"/>
</dbReference>
<dbReference type="Gene3D" id="1.20.900.10">
    <property type="entry name" value="Dbl homology (DH) domain"/>
    <property type="match status" value="1"/>
</dbReference>
<dbReference type="GO" id="GO:0005737">
    <property type="term" value="C:cytoplasm"/>
    <property type="evidence" value="ECO:0007669"/>
    <property type="project" value="UniProtKB-SubCell"/>
</dbReference>
<dbReference type="GO" id="GO:0007411">
    <property type="term" value="P:axon guidance"/>
    <property type="evidence" value="ECO:0007669"/>
    <property type="project" value="TreeGrafter"/>
</dbReference>
<evidence type="ECO:0000256" key="10">
    <source>
        <dbReference type="SAM" id="MobiDB-lite"/>
    </source>
</evidence>
<dbReference type="PANTHER" id="PTHR22826:SF106">
    <property type="entry name" value="TRIO, ISOFORM A"/>
    <property type="match status" value="1"/>
</dbReference>
<dbReference type="PANTHER" id="PTHR22826">
    <property type="entry name" value="RHO GUANINE EXCHANGE FACTOR-RELATED"/>
    <property type="match status" value="1"/>
</dbReference>
<evidence type="ECO:0000259" key="12">
    <source>
        <dbReference type="PROSITE" id="PS50010"/>
    </source>
</evidence>
<dbReference type="InterPro" id="IPR003599">
    <property type="entry name" value="Ig_sub"/>
</dbReference>
<dbReference type="PROSITE" id="PS50853">
    <property type="entry name" value="FN3"/>
    <property type="match status" value="1"/>
</dbReference>
<dbReference type="Pfam" id="PF00069">
    <property type="entry name" value="Pkinase"/>
    <property type="match status" value="1"/>
</dbReference>
<keyword evidence="7" id="KW-1015">Disulfide bond</keyword>
<dbReference type="SUPFAM" id="SSF50729">
    <property type="entry name" value="PH domain-like"/>
    <property type="match status" value="1"/>
</dbReference>
<sequence>MSGGNATSAGGLTKSQKAKRKISLPWFRQGSVSNQHPALSRQHTIDTPSSFQARLLRRQPSQNVMAGVLEMTWVISDFTATNPQELTVTKGQQVEVVEVCTSKPDYCLVRMPTRGSEGQQEPVPEGLVPLVVLKQPPAKGSPSRRTAQEHDNIQESTTQNDTSVVSTSSPVNKRRGFSGRKWLPPPLRKLSQGKVDKTQTPIDTRPPLKKTGSDKRIKVPTADMGNNKSSVSEGEEEDDRITSLKGAKSLGSEITNGDEVDDEVELPPPMKPIQEPILGPQAPPEIDENPCKREQHSENKERHSALRNTRSSEALSEFSLDSHHHRELTAQCSSTEAASLAFSGDESDKQIELDPKKIESFLKKRQYVLQELVDTEEAYVRDLSLIVDGYIATMRDPDCEIPMPEDLREGKDKMVFGNIEAIYDWHKNHFLKSLKAAIENPEELAQLFKRYERKLQMYVIYCKNKPISEYIVAEHLDNYFEELRVKLGHKLQLCDLLIKPVQRIMKYQLMLKDILKYTERSGLKHEFETLKAAYKIMVVVPKNANDMMDVGRLQGFESGKITAQGKLLLHGPLSVSDLPGQNPTIIGKTKELQVFLFEQSVIFSEIVGKKTQFTSPQYIYKAHVQVNRMTLDDSREDGCFILTSTDPKNQTPLAEPVQSKNISCTIGFVCTAPSEDLRNQWVKTLKEILQTQRDFLKAIQSPIAYQKEKTKESSEFPWEFTRTTPIDSESSSSKPPRKPAHYIHKANTIGIPSESDLSSSETSDGKNHNQKSNKKTFFDGFRSTLRNKHKSDSVVLEAGKESEKNDLHRRWSETQHSPENHILAPGTQARIISEYAGLNIGDVVTIITFDATQGYCVLANVLRQQKWLPASCISHHGRKHWNFGFKKPPAIKPPTNGTHVDTILEGPLPEFKDRLKDITIQSGSKVILKCRVKQCGPNCRQSWKKLEPNLCILRNGRFMLDSNNDGVAILSLENAKPSDSGTYSFTVTNEYGSASCTCILTVLTNSSPLAEPKIQVLTSNTVVLEWENPQNEQFLIEYCKLGSGEWTSSNAPISGNSFTIDNLVAGETYSFRLVSCQTMAVSLPTLAVTLPVADTLLWQQEQFKRRYIELEEISRGRFSVVRLAKDRGTNVQVALKQITRRKQAHNITQAEYALLASMEHPNIIRSLALFDNAPVPGTDTIVLELVKGPLLFTYLADRGDYLEDDVKLYTRQLISALAWLHRKDLVHLDIKPENVMADTSFSPPLLKLVDFGDSVNTSKNVILPPACLEFASPELVLGQPVGKHTDVWAAGVFLYVLLSGVSPFLDDSMEETTANILKCDYCYPDEYFCSVSDNAKEFIGKLLVLVPGQRMDMEKALNFPWIKEENLLAVIPCTRLRTFMQRRHPLNIPTTPPSPSYSGEHIF</sequence>
<evidence type="ECO:0000256" key="8">
    <source>
        <dbReference type="ARBA" id="ARBA00023319"/>
    </source>
</evidence>
<dbReference type="Pfam" id="PF00621">
    <property type="entry name" value="RhoGEF"/>
    <property type="match status" value="1"/>
</dbReference>
<dbReference type="InterPro" id="IPR007110">
    <property type="entry name" value="Ig-like_dom"/>
</dbReference>
<keyword evidence="17" id="KW-1185">Reference proteome</keyword>
<name>A0A9N9QR21_9CUCU</name>
<dbReference type="OrthoDB" id="10256089at2759"/>
<dbReference type="InterPro" id="IPR001452">
    <property type="entry name" value="SH3_domain"/>
</dbReference>
<comment type="similarity">
    <text evidence="2">Belongs to the protein kinase superfamily. CAMK Ser/Thr protein kinase family.</text>
</comment>
<dbReference type="InterPro" id="IPR003961">
    <property type="entry name" value="FN3_dom"/>
</dbReference>
<evidence type="ECO:0000259" key="14">
    <source>
        <dbReference type="PROSITE" id="PS50835"/>
    </source>
</evidence>
<keyword evidence="5" id="KW-0344">Guanine-nucleotide releasing factor</keyword>
<evidence type="ECO:0008006" key="18">
    <source>
        <dbReference type="Google" id="ProtNLM"/>
    </source>
</evidence>
<feature type="domain" description="Protein kinase" evidence="13">
    <location>
        <begin position="1107"/>
        <end position="1362"/>
    </location>
</feature>
<feature type="region of interest" description="Disordered" evidence="10">
    <location>
        <begin position="135"/>
        <end position="262"/>
    </location>
</feature>
<dbReference type="PROSITE" id="PS50002">
    <property type="entry name" value="SH3"/>
    <property type="match status" value="1"/>
</dbReference>
<dbReference type="Gene3D" id="2.60.40.10">
    <property type="entry name" value="Immunoglobulins"/>
    <property type="match status" value="2"/>
</dbReference>
<protein>
    <recommendedName>
        <fullName evidence="18">Triple functional domain protein</fullName>
    </recommendedName>
</protein>
<evidence type="ECO:0000256" key="9">
    <source>
        <dbReference type="PROSITE-ProRule" id="PRU00192"/>
    </source>
</evidence>
<dbReference type="GO" id="GO:0019898">
    <property type="term" value="C:extrinsic component of membrane"/>
    <property type="evidence" value="ECO:0007669"/>
    <property type="project" value="TreeGrafter"/>
</dbReference>
<proteinExistence type="inferred from homology"/>
<dbReference type="InterPro" id="IPR036028">
    <property type="entry name" value="SH3-like_dom_sf"/>
</dbReference>
<comment type="subcellular location">
    <subcellularLocation>
        <location evidence="1">Cytoplasm</location>
    </subcellularLocation>
</comment>
<dbReference type="Gene3D" id="2.30.29.30">
    <property type="entry name" value="Pleckstrin-homology domain (PH domain)/Phosphotyrosine-binding domain (PTB)"/>
    <property type="match status" value="1"/>
</dbReference>
<dbReference type="InterPro" id="IPR011993">
    <property type="entry name" value="PH-like_dom_sf"/>
</dbReference>
<dbReference type="SMART" id="SM00233">
    <property type="entry name" value="PH"/>
    <property type="match status" value="1"/>
</dbReference>
<dbReference type="InterPro" id="IPR013098">
    <property type="entry name" value="Ig_I-set"/>
</dbReference>
<keyword evidence="3 9" id="KW-0728">SH3 domain</keyword>
<accession>A0A9N9QR21</accession>
<evidence type="ECO:0000256" key="5">
    <source>
        <dbReference type="ARBA" id="ARBA00022658"/>
    </source>
</evidence>
<dbReference type="Gene3D" id="1.10.510.10">
    <property type="entry name" value="Transferase(Phosphotransferase) domain 1"/>
    <property type="match status" value="1"/>
</dbReference>
<dbReference type="GO" id="GO:0035556">
    <property type="term" value="P:intracellular signal transduction"/>
    <property type="evidence" value="ECO:0007669"/>
    <property type="project" value="InterPro"/>
</dbReference>
<evidence type="ECO:0000256" key="2">
    <source>
        <dbReference type="ARBA" id="ARBA00006692"/>
    </source>
</evidence>
<dbReference type="FunFam" id="2.60.40.10:FF:000032">
    <property type="entry name" value="palladin isoform X1"/>
    <property type="match status" value="1"/>
</dbReference>
<dbReference type="GO" id="GO:0005085">
    <property type="term" value="F:guanyl-nucleotide exchange factor activity"/>
    <property type="evidence" value="ECO:0007669"/>
    <property type="project" value="UniProtKB-KW"/>
</dbReference>